<dbReference type="EMBL" id="AJ010592">
    <property type="protein sequence ID" value="CAB40402.1"/>
    <property type="molecule type" value="Genomic_DNA"/>
</dbReference>
<proteinExistence type="predicted"/>
<evidence type="ECO:0000256" key="3">
    <source>
        <dbReference type="ARBA" id="ARBA00023242"/>
    </source>
</evidence>
<dbReference type="GeneID" id="857551"/>
<evidence type="ECO:0000256" key="1">
    <source>
        <dbReference type="ARBA" id="ARBA00004123"/>
    </source>
</evidence>
<dbReference type="InterPro" id="IPR009088">
    <property type="entry name" value="TFIIA_b-brl"/>
</dbReference>
<sequence>MTFWHFNVSTVGIELNETLHELLIANVINQDILNIIKMEFQVAFLSSLKKKIKDKPILKGKLLHYQNCDNVWMFFVTNPEIKNNNYSLPINLKKPLKIVAYDNKNTKNLKRGKNDFLKKKLKKNLLSK</sequence>
<dbReference type="GO" id="GO:0003743">
    <property type="term" value="F:translation initiation factor activity"/>
    <property type="evidence" value="ECO:0007669"/>
    <property type="project" value="UniProtKB-KW"/>
</dbReference>
<keyword evidence="2" id="KW-0804">Transcription</keyword>
<evidence type="ECO:0000313" key="5">
    <source>
        <dbReference type="EMBL" id="CAB40402.1"/>
    </source>
</evidence>
<comment type="subcellular location">
    <subcellularLocation>
        <location evidence="1">Nucleus</location>
    </subcellularLocation>
</comment>
<dbReference type="SUPFAM" id="SSF50784">
    <property type="entry name" value="Transcription factor IIA (TFIIA), beta-barrel domain"/>
    <property type="match status" value="1"/>
</dbReference>
<dbReference type="Gene3D" id="2.30.18.10">
    <property type="entry name" value="Transcription factor IIA (TFIIA), beta-barrel domain"/>
    <property type="match status" value="1"/>
</dbReference>
<name>Q9XG36_GUITH</name>
<accession>Q9XG36</accession>
<dbReference type="PANTHER" id="PTHR10966">
    <property type="entry name" value="TRANSCRIPTION INITIATION FACTOR IIA SUBUNIT 2"/>
    <property type="match status" value="1"/>
</dbReference>
<evidence type="ECO:0000256" key="2">
    <source>
        <dbReference type="ARBA" id="ARBA00023163"/>
    </source>
</evidence>
<evidence type="ECO:0000313" key="6">
    <source>
        <dbReference type="Proteomes" id="UP000242167"/>
    </source>
</evidence>
<dbReference type="RefSeq" id="XP_001713186.1">
    <property type="nucleotide sequence ID" value="XM_001713134.1"/>
</dbReference>
<feature type="domain" description="Transcription initiation factor IIA gamma subunit C-terminal" evidence="4">
    <location>
        <begin position="59"/>
        <end position="102"/>
    </location>
</feature>
<dbReference type="InterPro" id="IPR015871">
    <property type="entry name" value="TFIIA_gsu_C"/>
</dbReference>
<gene>
    <name evidence="5" type="primary">tfIIA-S</name>
</gene>
<dbReference type="GO" id="GO:0005672">
    <property type="term" value="C:transcription factor TFIIA complex"/>
    <property type="evidence" value="ECO:0007669"/>
    <property type="project" value="InterPro"/>
</dbReference>
<dbReference type="GO" id="GO:0006367">
    <property type="term" value="P:transcription initiation at RNA polymerase II promoter"/>
    <property type="evidence" value="ECO:0007669"/>
    <property type="project" value="InterPro"/>
</dbReference>
<dbReference type="InterPro" id="IPR003194">
    <property type="entry name" value="TFIIA_gsu"/>
</dbReference>
<dbReference type="CDD" id="cd10014">
    <property type="entry name" value="TFIIA_gamma_C"/>
    <property type="match status" value="1"/>
</dbReference>
<protein>
    <submittedName>
        <fullName evidence="5">Transcription initiation factor IIA gamma chain</fullName>
    </submittedName>
</protein>
<evidence type="ECO:0000259" key="4">
    <source>
        <dbReference type="Pfam" id="PF02751"/>
    </source>
</evidence>
<dbReference type="Proteomes" id="UP000242167">
    <property type="component" value="Nucleomorph 2"/>
</dbReference>
<keyword evidence="3" id="KW-0539">Nucleus</keyword>
<dbReference type="Pfam" id="PF02751">
    <property type="entry name" value="TFIIA_gamma_C"/>
    <property type="match status" value="1"/>
</dbReference>
<organism evidence="5 6">
    <name type="scientific">Guillardia theta</name>
    <name type="common">Cryptophyte</name>
    <name type="synonym">Cryptomonas phi</name>
    <dbReference type="NCBI Taxonomy" id="55529"/>
    <lineage>
        <taxon>Eukaryota</taxon>
        <taxon>Cryptophyceae</taxon>
        <taxon>Pyrenomonadales</taxon>
        <taxon>Geminigeraceae</taxon>
        <taxon>Guillardia</taxon>
    </lineage>
</organism>
<dbReference type="AlphaFoldDB" id="Q9XG36"/>
<reference evidence="5 6" key="1">
    <citation type="journal article" date="2001" name="Nature">
        <title>The highly reduced genome of an enslaved algal nucleus.</title>
        <authorList>
            <person name="Douglas S."/>
            <person name="Zauner S."/>
            <person name="Fraunholz M."/>
            <person name="Beaton M."/>
            <person name="Penny S."/>
            <person name="Deng L."/>
            <person name="Wu X."/>
            <person name="Reith M."/>
            <person name="Cavalier-Smith T."/>
            <person name="Maier U."/>
        </authorList>
    </citation>
    <scope>NUCLEOTIDE SEQUENCE [LARGE SCALE GENOMIC DNA]</scope>
</reference>
<dbReference type="PIR" id="C90103">
    <property type="entry name" value="C90103"/>
</dbReference>